<evidence type="ECO:0008006" key="4">
    <source>
        <dbReference type="Google" id="ProtNLM"/>
    </source>
</evidence>
<comment type="caution">
    <text evidence="2">The sequence shown here is derived from an EMBL/GenBank/DDBJ whole genome shotgun (WGS) entry which is preliminary data.</text>
</comment>
<dbReference type="AlphaFoldDB" id="A0A9Q0IKV6"/>
<name>A0A9Q0IKV6_9TELE</name>
<evidence type="ECO:0000313" key="3">
    <source>
        <dbReference type="Proteomes" id="UP001148018"/>
    </source>
</evidence>
<dbReference type="Proteomes" id="UP001148018">
    <property type="component" value="Unassembled WGS sequence"/>
</dbReference>
<keyword evidence="3" id="KW-1185">Reference proteome</keyword>
<proteinExistence type="predicted"/>
<feature type="chain" id="PRO_5040188063" description="Secreted protein" evidence="1">
    <location>
        <begin position="24"/>
        <end position="80"/>
    </location>
</feature>
<protein>
    <recommendedName>
        <fullName evidence="4">Secreted protein</fullName>
    </recommendedName>
</protein>
<feature type="signal peptide" evidence="1">
    <location>
        <begin position="1"/>
        <end position="23"/>
    </location>
</feature>
<dbReference type="EMBL" id="JANIIK010000047">
    <property type="protein sequence ID" value="KAJ3601663.1"/>
    <property type="molecule type" value="Genomic_DNA"/>
</dbReference>
<keyword evidence="1" id="KW-0732">Signal</keyword>
<reference evidence="2" key="1">
    <citation type="submission" date="2022-07" db="EMBL/GenBank/DDBJ databases">
        <title>Chromosome-level genome of Muraenolepis orangiensis.</title>
        <authorList>
            <person name="Kim J."/>
        </authorList>
    </citation>
    <scope>NUCLEOTIDE SEQUENCE</scope>
    <source>
        <strain evidence="2">KU_S4_2022</strain>
        <tissue evidence="2">Muscle</tissue>
    </source>
</reference>
<accession>A0A9Q0IKV6</accession>
<gene>
    <name evidence="2" type="ORF">NHX12_032631</name>
</gene>
<sequence>MFGHCGVSLSFICISCLVGGVFSVPLKGCGSKNPSPTIDYSGSQGGLAYRGEDDPVYVSGSTSQEGDAGPLNFCPARLPR</sequence>
<evidence type="ECO:0000313" key="2">
    <source>
        <dbReference type="EMBL" id="KAJ3601663.1"/>
    </source>
</evidence>
<evidence type="ECO:0000256" key="1">
    <source>
        <dbReference type="SAM" id="SignalP"/>
    </source>
</evidence>
<organism evidence="2 3">
    <name type="scientific">Muraenolepis orangiensis</name>
    <name type="common">Patagonian moray cod</name>
    <dbReference type="NCBI Taxonomy" id="630683"/>
    <lineage>
        <taxon>Eukaryota</taxon>
        <taxon>Metazoa</taxon>
        <taxon>Chordata</taxon>
        <taxon>Craniata</taxon>
        <taxon>Vertebrata</taxon>
        <taxon>Euteleostomi</taxon>
        <taxon>Actinopterygii</taxon>
        <taxon>Neopterygii</taxon>
        <taxon>Teleostei</taxon>
        <taxon>Neoteleostei</taxon>
        <taxon>Acanthomorphata</taxon>
        <taxon>Zeiogadaria</taxon>
        <taxon>Gadariae</taxon>
        <taxon>Gadiformes</taxon>
        <taxon>Muraenolepidoidei</taxon>
        <taxon>Muraenolepididae</taxon>
        <taxon>Muraenolepis</taxon>
    </lineage>
</organism>